<keyword evidence="3" id="KW-1185">Reference proteome</keyword>
<evidence type="ECO:0000256" key="1">
    <source>
        <dbReference type="SAM" id="MobiDB-lite"/>
    </source>
</evidence>
<feature type="non-terminal residue" evidence="2">
    <location>
        <position position="40"/>
    </location>
</feature>
<name>A0ABN7X8B5_GIGMA</name>
<reference evidence="2 3" key="1">
    <citation type="submission" date="2021-06" db="EMBL/GenBank/DDBJ databases">
        <authorList>
            <person name="Kallberg Y."/>
            <person name="Tangrot J."/>
            <person name="Rosling A."/>
        </authorList>
    </citation>
    <scope>NUCLEOTIDE SEQUENCE [LARGE SCALE GENOMIC DNA]</scope>
    <source>
        <strain evidence="2 3">120-4 pot B 10/14</strain>
    </source>
</reference>
<comment type="caution">
    <text evidence="2">The sequence shown here is derived from an EMBL/GenBank/DDBJ whole genome shotgun (WGS) entry which is preliminary data.</text>
</comment>
<evidence type="ECO:0000313" key="3">
    <source>
        <dbReference type="Proteomes" id="UP000789901"/>
    </source>
</evidence>
<evidence type="ECO:0000313" key="2">
    <source>
        <dbReference type="EMBL" id="CAG8848355.1"/>
    </source>
</evidence>
<accession>A0ABN7X8B5</accession>
<organism evidence="2 3">
    <name type="scientific">Gigaspora margarita</name>
    <dbReference type="NCBI Taxonomy" id="4874"/>
    <lineage>
        <taxon>Eukaryota</taxon>
        <taxon>Fungi</taxon>
        <taxon>Fungi incertae sedis</taxon>
        <taxon>Mucoromycota</taxon>
        <taxon>Glomeromycotina</taxon>
        <taxon>Glomeromycetes</taxon>
        <taxon>Diversisporales</taxon>
        <taxon>Gigasporaceae</taxon>
        <taxon>Gigaspora</taxon>
    </lineage>
</organism>
<protein>
    <submittedName>
        <fullName evidence="2">13060_t:CDS:1</fullName>
    </submittedName>
</protein>
<dbReference type="EMBL" id="CAJVQB010091648">
    <property type="protein sequence ID" value="CAG8848355.1"/>
    <property type="molecule type" value="Genomic_DNA"/>
</dbReference>
<dbReference type="Proteomes" id="UP000789901">
    <property type="component" value="Unassembled WGS sequence"/>
</dbReference>
<sequence length="40" mass="4344">DTKGNNANDKLPAHTTISSNNDCSCNDDDTKNYNAKNDNT</sequence>
<gene>
    <name evidence="2" type="ORF">GMARGA_LOCUS39140</name>
</gene>
<proteinExistence type="predicted"/>
<feature type="non-terminal residue" evidence="2">
    <location>
        <position position="1"/>
    </location>
</feature>
<feature type="region of interest" description="Disordered" evidence="1">
    <location>
        <begin position="1"/>
        <end position="21"/>
    </location>
</feature>